<name>A0A3S0L181_9GAMM</name>
<keyword evidence="4" id="KW-0489">Methyltransferase</keyword>
<evidence type="ECO:0000259" key="3">
    <source>
        <dbReference type="Pfam" id="PF21302"/>
    </source>
</evidence>
<dbReference type="PANTHER" id="PTHR43460:SF1">
    <property type="entry name" value="METHYLTRANSFERASE TYPE 11 DOMAIN-CONTAINING PROTEIN"/>
    <property type="match status" value="1"/>
</dbReference>
<dbReference type="RefSeq" id="WP_126519857.1">
    <property type="nucleotide sequence ID" value="NZ_RXNU01000004.1"/>
</dbReference>
<keyword evidence="2" id="KW-0949">S-adenosyl-L-methionine</keyword>
<evidence type="ECO:0000313" key="4">
    <source>
        <dbReference type="EMBL" id="RTR38977.1"/>
    </source>
</evidence>
<sequence length="298" mass="33517">MKSIYLCPVCDQPLLIHEASQGLHCCKKHHFDKSENGYWIFSQAKKPQIDSRQTMRAKRFLLESGVFQPVVDKIEAMITAADLVEGEVNYLDYDCGEGYYLREIKAKLAQSVEGKDIANRLTSYGITEAENAIFSAAKIQSEARAGFDAEDAGVECDTGLDTTFIVSTLKKLPLASESLDLVTLIDKQLKGKELHRVLKSGGFLVQVSPAPRHLWQIKEYVYPDMKEKALNIPQSSELELLHTERVSFKLAIDGNQALALLEMTPYAWRANDKVRKQIADNTFEALEIDFVITLSKKK</sequence>
<organism evidence="4 5">
    <name type="scientific">Shewanella canadensis</name>
    <dbReference type="NCBI Taxonomy" id="271096"/>
    <lineage>
        <taxon>Bacteria</taxon>
        <taxon>Pseudomonadati</taxon>
        <taxon>Pseudomonadota</taxon>
        <taxon>Gammaproteobacteria</taxon>
        <taxon>Alteromonadales</taxon>
        <taxon>Shewanellaceae</taxon>
        <taxon>Shewanella</taxon>
    </lineage>
</organism>
<dbReference type="Gene3D" id="3.40.50.150">
    <property type="entry name" value="Vaccinia Virus protein VP39"/>
    <property type="match status" value="1"/>
</dbReference>
<keyword evidence="5" id="KW-1185">Reference proteome</keyword>
<keyword evidence="4" id="KW-0808">Transferase</keyword>
<dbReference type="PANTHER" id="PTHR43460">
    <property type="entry name" value="METHYLTRANSFERASE"/>
    <property type="match status" value="1"/>
</dbReference>
<dbReference type="Proteomes" id="UP000267448">
    <property type="component" value="Unassembled WGS sequence"/>
</dbReference>
<accession>A0A3S0L181</accession>
<dbReference type="AlphaFoldDB" id="A0A3S0L181"/>
<feature type="binding site" evidence="1">
    <location>
        <position position="29"/>
    </location>
    <ligand>
        <name>Zn(2+)</name>
        <dbReference type="ChEBI" id="CHEBI:29105"/>
    </ligand>
</feature>
<dbReference type="SUPFAM" id="SSF53335">
    <property type="entry name" value="S-adenosyl-L-methionine-dependent methyltransferases"/>
    <property type="match status" value="1"/>
</dbReference>
<feature type="binding site" evidence="1">
    <location>
        <position position="10"/>
    </location>
    <ligand>
        <name>Zn(2+)</name>
        <dbReference type="ChEBI" id="CHEBI:29105"/>
    </ligand>
</feature>
<feature type="binding site" evidence="2">
    <location>
        <begin position="97"/>
        <end position="98"/>
    </location>
    <ligand>
        <name>S-adenosyl-L-methionine</name>
        <dbReference type="ChEBI" id="CHEBI:59789"/>
    </ligand>
</feature>
<dbReference type="InterPro" id="IPR048647">
    <property type="entry name" value="RlmA_N"/>
</dbReference>
<dbReference type="OrthoDB" id="108476at2"/>
<dbReference type="InterPro" id="IPR029063">
    <property type="entry name" value="SAM-dependent_MTases_sf"/>
</dbReference>
<feature type="binding site" evidence="1">
    <location>
        <position position="25"/>
    </location>
    <ligand>
        <name>Zn(2+)</name>
        <dbReference type="ChEBI" id="CHEBI:29105"/>
    </ligand>
</feature>
<keyword evidence="1" id="KW-0479">Metal-binding</keyword>
<dbReference type="GO" id="GO:0046872">
    <property type="term" value="F:metal ion binding"/>
    <property type="evidence" value="ECO:0007669"/>
    <property type="project" value="UniProtKB-KW"/>
</dbReference>
<feature type="binding site" evidence="2">
    <location>
        <position position="213"/>
    </location>
    <ligand>
        <name>S-adenosyl-L-methionine</name>
        <dbReference type="ChEBI" id="CHEBI:59789"/>
    </ligand>
</feature>
<dbReference type="Pfam" id="PF21302">
    <property type="entry name" value="Zn_ribbon_RlmA"/>
    <property type="match status" value="1"/>
</dbReference>
<keyword evidence="1" id="KW-0862">Zinc</keyword>
<dbReference type="GO" id="GO:0008168">
    <property type="term" value="F:methyltransferase activity"/>
    <property type="evidence" value="ECO:0007669"/>
    <property type="project" value="UniProtKB-KW"/>
</dbReference>
<gene>
    <name evidence="4" type="ORF">EKG38_08565</name>
</gene>
<feature type="domain" description="23S rRNA (guanine(745)-N(1))-methyltransferase N-terminal" evidence="3">
    <location>
        <begin position="5"/>
        <end position="38"/>
    </location>
</feature>
<feature type="binding site" evidence="1">
    <location>
        <position position="7"/>
    </location>
    <ligand>
        <name>Zn(2+)</name>
        <dbReference type="ChEBI" id="CHEBI:29105"/>
    </ligand>
</feature>
<evidence type="ECO:0000256" key="1">
    <source>
        <dbReference type="PIRSR" id="PIRSR018249-1"/>
    </source>
</evidence>
<dbReference type="InterPro" id="IPR052939">
    <property type="entry name" value="23S_rRNA_MeTrnsfrase_RlmA"/>
</dbReference>
<dbReference type="PIRSF" id="PIRSF018249">
    <property type="entry name" value="MyrA_prd"/>
    <property type="match status" value="1"/>
</dbReference>
<dbReference type="GO" id="GO:0032259">
    <property type="term" value="P:methylation"/>
    <property type="evidence" value="ECO:0007669"/>
    <property type="project" value="UniProtKB-KW"/>
</dbReference>
<dbReference type="EMBL" id="RXNU01000004">
    <property type="protein sequence ID" value="RTR38977.1"/>
    <property type="molecule type" value="Genomic_DNA"/>
</dbReference>
<evidence type="ECO:0000256" key="2">
    <source>
        <dbReference type="PIRSR" id="PIRSR018249-2"/>
    </source>
</evidence>
<proteinExistence type="predicted"/>
<reference evidence="4 5" key="1">
    <citation type="submission" date="2018-12" db="EMBL/GenBank/DDBJ databases">
        <authorList>
            <person name="Yu L."/>
        </authorList>
    </citation>
    <scope>NUCLEOTIDE SEQUENCE [LARGE SCALE GENOMIC DNA]</scope>
    <source>
        <strain evidence="4 5">HAW-EB2</strain>
    </source>
</reference>
<dbReference type="InterPro" id="IPR016718">
    <property type="entry name" value="rRNA_m1G-MeTrfase_A_prd"/>
</dbReference>
<comment type="caution">
    <text evidence="4">The sequence shown here is derived from an EMBL/GenBank/DDBJ whole genome shotgun (WGS) entry which is preliminary data.</text>
</comment>
<protein>
    <submittedName>
        <fullName evidence="4">SAM-dependent methyltransferase</fullName>
    </submittedName>
</protein>
<evidence type="ECO:0000313" key="5">
    <source>
        <dbReference type="Proteomes" id="UP000267448"/>
    </source>
</evidence>
<feature type="binding site" evidence="2">
    <location>
        <position position="67"/>
    </location>
    <ligand>
        <name>S-adenosyl-L-methionine</name>
        <dbReference type="ChEBI" id="CHEBI:59789"/>
    </ligand>
</feature>